<evidence type="ECO:0000313" key="3">
    <source>
        <dbReference type="Proteomes" id="UP000299102"/>
    </source>
</evidence>
<feature type="transmembrane region" description="Helical" evidence="1">
    <location>
        <begin position="15"/>
        <end position="33"/>
    </location>
</feature>
<dbReference type="AlphaFoldDB" id="A0A4C1YJH9"/>
<organism evidence="2 3">
    <name type="scientific">Eumeta variegata</name>
    <name type="common">Bagworm moth</name>
    <name type="synonym">Eumeta japonica</name>
    <dbReference type="NCBI Taxonomy" id="151549"/>
    <lineage>
        <taxon>Eukaryota</taxon>
        <taxon>Metazoa</taxon>
        <taxon>Ecdysozoa</taxon>
        <taxon>Arthropoda</taxon>
        <taxon>Hexapoda</taxon>
        <taxon>Insecta</taxon>
        <taxon>Pterygota</taxon>
        <taxon>Neoptera</taxon>
        <taxon>Endopterygota</taxon>
        <taxon>Lepidoptera</taxon>
        <taxon>Glossata</taxon>
        <taxon>Ditrysia</taxon>
        <taxon>Tineoidea</taxon>
        <taxon>Psychidae</taxon>
        <taxon>Oiketicinae</taxon>
        <taxon>Eumeta</taxon>
    </lineage>
</organism>
<reference evidence="2 3" key="1">
    <citation type="journal article" date="2019" name="Commun. Biol.">
        <title>The bagworm genome reveals a unique fibroin gene that provides high tensile strength.</title>
        <authorList>
            <person name="Kono N."/>
            <person name="Nakamura H."/>
            <person name="Ohtoshi R."/>
            <person name="Tomita M."/>
            <person name="Numata K."/>
            <person name="Arakawa K."/>
        </authorList>
    </citation>
    <scope>NUCLEOTIDE SEQUENCE [LARGE SCALE GENOMIC DNA]</scope>
</reference>
<feature type="transmembrane region" description="Helical" evidence="1">
    <location>
        <begin position="45"/>
        <end position="65"/>
    </location>
</feature>
<accession>A0A4C1YJH9</accession>
<dbReference type="EMBL" id="BGZK01001209">
    <property type="protein sequence ID" value="GBP74485.1"/>
    <property type="molecule type" value="Genomic_DNA"/>
</dbReference>
<gene>
    <name evidence="2" type="ORF">EVAR_58986_1</name>
</gene>
<keyword evidence="1" id="KW-0472">Membrane</keyword>
<protein>
    <submittedName>
        <fullName evidence="2">Uncharacterized protein</fullName>
    </submittedName>
</protein>
<comment type="caution">
    <text evidence="2">The sequence shown here is derived from an EMBL/GenBank/DDBJ whole genome shotgun (WGS) entry which is preliminary data.</text>
</comment>
<keyword evidence="1" id="KW-0812">Transmembrane</keyword>
<keyword evidence="3" id="KW-1185">Reference proteome</keyword>
<evidence type="ECO:0000256" key="1">
    <source>
        <dbReference type="SAM" id="Phobius"/>
    </source>
</evidence>
<sequence length="127" mass="14706">MHRITSSASDARDCAVEPFLIFCVYNAYIFARFRRRVRTGVCDRCCILLLTHRLLCLLFASNAYYQGRIYHMGFWASAQGPVDSRGPRLSQIYHHANDRRWSWPGEPPQIRYINTVPALITDGARLK</sequence>
<name>A0A4C1YJH9_EUMVA</name>
<keyword evidence="1" id="KW-1133">Transmembrane helix</keyword>
<proteinExistence type="predicted"/>
<dbReference type="Proteomes" id="UP000299102">
    <property type="component" value="Unassembled WGS sequence"/>
</dbReference>
<evidence type="ECO:0000313" key="2">
    <source>
        <dbReference type="EMBL" id="GBP74485.1"/>
    </source>
</evidence>